<sequence length="610" mass="70813">FVSRQVQASTATQISFGPAVDQKISEDYGQIFCTYKKHEQENISSGTGNFIKMHGGNQWVSVFGAMCLLLHAEYTIYIMRDTEFSFLLQSQNEDPMQGILVSKFKQYWTLQKEDSEDQQSTEKQIAKIMESMGKSKFKNPKLAKTSPIDDISWAIYAMFFEKPYHHLKKTLDERTDLLVMTHATSLVHCYQLSGICVHRDEDYLMKWAVDNPDSAYGRAFVVTEQDVSDLIKPSPEENKSNSNKTQQIADSTKNKTFYNLTMENFKWIQNRKKNDKESQTNSAEEAEDKPPIFSTLSETMTDRIRYFMKGNPPDKEDMVKLFINLADMGRNPDTFDEPESKTNLSKKEAKAVDYVYRRRLTMGISSSITDVIQQLAKMQYEFSHQQTAGILKRELLGRVASLLLGYGYPYHPDERPSSKWYLSPEVVIRFLLVNESVFESMSKTDKKFNWNILFDSRILGSPLVKRMIDLNKNDDFSSKNFINGNLKTVSYHIKRLHMAKDDELDAYIIEFLANDRFNWQQDEENLERKIKDLRGTIYKYNKWRCYLEAYKNVADAIFEGKEENIRPVINFDEEKAIAEMNGLSNEDSDDGDDCDEDSEDRDEDSEEYGK</sequence>
<comment type="caution">
    <text evidence="1">The sequence shown here is derived from an EMBL/GenBank/DDBJ whole genome shotgun (WGS) entry which is preliminary data.</text>
</comment>
<feature type="non-terminal residue" evidence="1">
    <location>
        <position position="1"/>
    </location>
</feature>
<proteinExistence type="predicted"/>
<reference evidence="1" key="1">
    <citation type="submission" date="2021-06" db="EMBL/GenBank/DDBJ databases">
        <authorList>
            <person name="Kallberg Y."/>
            <person name="Tangrot J."/>
            <person name="Rosling A."/>
        </authorList>
    </citation>
    <scope>NUCLEOTIDE SEQUENCE</scope>
    <source>
        <strain evidence="1">MA461A</strain>
    </source>
</reference>
<dbReference type="Proteomes" id="UP000789920">
    <property type="component" value="Unassembled WGS sequence"/>
</dbReference>
<dbReference type="EMBL" id="CAJVQC010029810">
    <property type="protein sequence ID" value="CAG8743698.1"/>
    <property type="molecule type" value="Genomic_DNA"/>
</dbReference>
<organism evidence="1 2">
    <name type="scientific">Racocetra persica</name>
    <dbReference type="NCBI Taxonomy" id="160502"/>
    <lineage>
        <taxon>Eukaryota</taxon>
        <taxon>Fungi</taxon>
        <taxon>Fungi incertae sedis</taxon>
        <taxon>Mucoromycota</taxon>
        <taxon>Glomeromycotina</taxon>
        <taxon>Glomeromycetes</taxon>
        <taxon>Diversisporales</taxon>
        <taxon>Gigasporaceae</taxon>
        <taxon>Racocetra</taxon>
    </lineage>
</organism>
<evidence type="ECO:0000313" key="1">
    <source>
        <dbReference type="EMBL" id="CAG8743698.1"/>
    </source>
</evidence>
<evidence type="ECO:0000313" key="2">
    <source>
        <dbReference type="Proteomes" id="UP000789920"/>
    </source>
</evidence>
<accession>A0ACA9Q9W5</accession>
<name>A0ACA9Q9W5_9GLOM</name>
<protein>
    <submittedName>
        <fullName evidence="1">7112_t:CDS:1</fullName>
    </submittedName>
</protein>
<gene>
    <name evidence="1" type="ORF">RPERSI_LOCUS13422</name>
</gene>
<keyword evidence="2" id="KW-1185">Reference proteome</keyword>